<evidence type="ECO:0000313" key="3">
    <source>
        <dbReference type="Proteomes" id="UP001460270"/>
    </source>
</evidence>
<dbReference type="EMBL" id="JBBPFD010000006">
    <property type="protein sequence ID" value="KAK7922301.1"/>
    <property type="molecule type" value="Genomic_DNA"/>
</dbReference>
<reference evidence="3" key="1">
    <citation type="submission" date="2024-04" db="EMBL/GenBank/DDBJ databases">
        <title>Salinicola lusitanus LLJ914,a marine bacterium isolated from the Okinawa Trough.</title>
        <authorList>
            <person name="Li J."/>
        </authorList>
    </citation>
    <scope>NUCLEOTIDE SEQUENCE [LARGE SCALE GENOMIC DNA]</scope>
</reference>
<proteinExistence type="predicted"/>
<feature type="compositionally biased region" description="Basic residues" evidence="1">
    <location>
        <begin position="1"/>
        <end position="14"/>
    </location>
</feature>
<dbReference type="Proteomes" id="UP001460270">
    <property type="component" value="Unassembled WGS sequence"/>
</dbReference>
<evidence type="ECO:0000313" key="2">
    <source>
        <dbReference type="EMBL" id="KAK7922301.1"/>
    </source>
</evidence>
<gene>
    <name evidence="2" type="ORF">WMY93_009203</name>
</gene>
<dbReference type="AlphaFoldDB" id="A0AAW0PAV5"/>
<name>A0AAW0PAV5_9GOBI</name>
<feature type="region of interest" description="Disordered" evidence="1">
    <location>
        <begin position="150"/>
        <end position="201"/>
    </location>
</feature>
<feature type="compositionally biased region" description="Low complexity" evidence="1">
    <location>
        <begin position="158"/>
        <end position="168"/>
    </location>
</feature>
<protein>
    <submittedName>
        <fullName evidence="2">Uncharacterized protein</fullName>
    </submittedName>
</protein>
<keyword evidence="3" id="KW-1185">Reference proteome</keyword>
<sequence length="201" mass="22252">MFPKRSRVSVKHRPSGASCFPETPAQRTHGQNRATRAKTACSRRGPLKPPKTSSEKQQLIGVALACVSIELSQSHRAQRRSFSAPFSLSPMINPIFEVYLSSEICRSGVKGRCEKYGATHSLRHLVFSAPLSPVSVSGDYRDTSRAPVLQPIRDQKPVQEPLQEPVQPTADGHRQARKPVKKLYSTQTSQAEKGKAHFARI</sequence>
<feature type="compositionally biased region" description="Polar residues" evidence="1">
    <location>
        <begin position="25"/>
        <end position="34"/>
    </location>
</feature>
<evidence type="ECO:0000256" key="1">
    <source>
        <dbReference type="SAM" id="MobiDB-lite"/>
    </source>
</evidence>
<feature type="region of interest" description="Disordered" evidence="1">
    <location>
        <begin position="1"/>
        <end position="54"/>
    </location>
</feature>
<comment type="caution">
    <text evidence="2">The sequence shown here is derived from an EMBL/GenBank/DDBJ whole genome shotgun (WGS) entry which is preliminary data.</text>
</comment>
<accession>A0AAW0PAV5</accession>
<organism evidence="2 3">
    <name type="scientific">Mugilogobius chulae</name>
    <name type="common">yellowstripe goby</name>
    <dbReference type="NCBI Taxonomy" id="88201"/>
    <lineage>
        <taxon>Eukaryota</taxon>
        <taxon>Metazoa</taxon>
        <taxon>Chordata</taxon>
        <taxon>Craniata</taxon>
        <taxon>Vertebrata</taxon>
        <taxon>Euteleostomi</taxon>
        <taxon>Actinopterygii</taxon>
        <taxon>Neopterygii</taxon>
        <taxon>Teleostei</taxon>
        <taxon>Neoteleostei</taxon>
        <taxon>Acanthomorphata</taxon>
        <taxon>Gobiaria</taxon>
        <taxon>Gobiiformes</taxon>
        <taxon>Gobioidei</taxon>
        <taxon>Gobiidae</taxon>
        <taxon>Gobionellinae</taxon>
        <taxon>Mugilogobius</taxon>
    </lineage>
</organism>